<evidence type="ECO:0000256" key="13">
    <source>
        <dbReference type="ARBA" id="ARBA00023034"/>
    </source>
</evidence>
<dbReference type="PANTHER" id="PTHR39082:SF1">
    <property type="entry name" value="SCAVENGER RECEPTOR CLASS A MEMBER 3"/>
    <property type="match status" value="1"/>
</dbReference>
<keyword evidence="11" id="KW-0735">Signal-anchor</keyword>
<dbReference type="GO" id="GO:0005794">
    <property type="term" value="C:Golgi apparatus"/>
    <property type="evidence" value="ECO:0007669"/>
    <property type="project" value="UniProtKB-SubCell"/>
</dbReference>
<evidence type="ECO:0000256" key="15">
    <source>
        <dbReference type="ARBA" id="ARBA00023157"/>
    </source>
</evidence>
<evidence type="ECO:0000256" key="16">
    <source>
        <dbReference type="ARBA" id="ARBA00023180"/>
    </source>
</evidence>
<dbReference type="EMBL" id="OUUW01000001">
    <property type="protein sequence ID" value="SPP72696.1"/>
    <property type="molecule type" value="Genomic_DNA"/>
</dbReference>
<keyword evidence="15" id="KW-1015">Disulfide bond</keyword>
<evidence type="ECO:0000256" key="5">
    <source>
        <dbReference type="ARBA" id="ARBA00010271"/>
    </source>
</evidence>
<dbReference type="GO" id="GO:0001888">
    <property type="term" value="F:glucuronyl-galactosyl-proteoglycan 4-alpha-N-acetylglucosaminyltransferase activity"/>
    <property type="evidence" value="ECO:0007669"/>
    <property type="project" value="UniProtKB-EC"/>
</dbReference>
<dbReference type="InterPro" id="IPR029044">
    <property type="entry name" value="Nucleotide-diphossugar_trans"/>
</dbReference>
<dbReference type="OMA" id="MLFLMSC"/>
<dbReference type="AlphaFoldDB" id="A0A3B0JHI5"/>
<evidence type="ECO:0000256" key="19">
    <source>
        <dbReference type="ARBA" id="ARBA00066812"/>
    </source>
</evidence>
<keyword evidence="12" id="KW-1133">Transmembrane helix</keyword>
<keyword evidence="20" id="KW-0175">Coiled coil</keyword>
<keyword evidence="10" id="KW-0256">Endoplasmic reticulum</keyword>
<keyword evidence="14" id="KW-0472">Membrane</keyword>
<sequence>MSLAFDLSNSGDAYHPLDSGSGKEVAASVPQRQAPSMRVSWLRQCRRYKLPALLLMMLFLMSCLSYRILSAERDSPPTDVHRSSPLLDAYEDFSAMRAGDLKMRIEEMVRIKSTVSVELRELESRRQKLQSDISQYNQKIEELKQELLREQTELERLKMSVEQAQVAQREAVQRNTPDLALPRTLLPNSIPRKMNTVSTGVAATCAMHNCFDHSRCSLTSGFPVYLYDPDEHSVQKAGYDIDGFLKTTLKQTLGYNAHIVRDPKQACIYLVLVGEALLEQDLLRNNRYAAQEAEQQQPTAPSHTHDCPIDTQKLYNLPYWGGDGRNHVLLNLARRDLSSRRTNALLQQNTMRAIVIQSAFEMNQFRPGYDLIVPPILGPPGGDVWQECASMVPARRKYLISFQGEMRPRTDSQASNPLDDFILEHLTDMSKGPTQDQFELQFQCVPATEQQEADSVSDWTLCGSDSSRKHLLKDSTFALILPPLSGRVASTLMLARLYEALRSGAIPVILGADELRLPYAETLDWRRAALLMPKARITELHFLLRAVQDADLLLLRRQGRLIWERYLSSVQATVDTVIASLRDRLGIPPRPVPPVVAQSVFNSTFIPLKSDPPFQCVPAMEQQEADSVSDWTLCGSDSSRKHLLKDSTFALILPPLSGRVASTLMLARLYEALRSGAIPVILGADELRLPYAETLDWRRAALLMPKARITELHFLLRAVQDADLLLLRRQGRLIWERYLSSVQATVDTVIASLRDRLGIPPRPVPPVVAQSVFNSTFIPLKSDPPVGLDTEPEESLGPIEPPYPSPAFRRNYTILRMQSKEAWNDWVDPFYMYPQLPFDPALPSEAKFIGSHTGFRPIGKGIGGAGKEFSEALGGNYPREQFTIVILTYEREQVLMDSLGRLYGLPYLHKVVVVWNSPKPPLDDLRWPDIGVPVAVLRAPRNSLNNRFLPFDVIETEAVLSVDDDAHLRHDEILFGFRVWREHRDRVVGFPGRYHAWDVSSNNMWHYNSNYSCELSMVLTGAAFLHKYYMYLYTYHLPQAIRDKVDEYMNCEDIAMNFLVSHITRRPPVKVTSRWTFRCPGCPVSLSEDDTHFQERHKCINFFSQVFGYTPLLNTQYRADSILFKTRIPHDKQKCFKYI</sequence>
<evidence type="ECO:0000256" key="18">
    <source>
        <dbReference type="ARBA" id="ARBA00050948"/>
    </source>
</evidence>
<dbReference type="InterPro" id="IPR040911">
    <property type="entry name" value="Exostosin_GT47"/>
</dbReference>
<comment type="catalytic activity">
    <reaction evidence="18">
        <text>3-O-(beta-D-GlcA-(1-&gt;3)-beta-D-Gal-(1-&gt;3)-beta-D-Gal-(1-&gt;4)-beta-D-Xyl)-L-seryl-[protein] + UDP-N-acetyl-alpha-D-glucosamine = 3-O-(alpha-D-GlcNAc-(1-&gt;4)-beta-D-GlcA-(1-&gt;3)-beta-D-Gal-(1-&gt;3)-beta-D-Gal-(1-&gt;4)-beta-D-Xyl)-L-seryl-[protein] + UDP + H(+)</text>
        <dbReference type="Rhea" id="RHEA:16221"/>
        <dbReference type="Rhea" id="RHEA-COMP:12573"/>
        <dbReference type="Rhea" id="RHEA-COMP:12574"/>
        <dbReference type="ChEBI" id="CHEBI:15378"/>
        <dbReference type="ChEBI" id="CHEBI:57705"/>
        <dbReference type="ChEBI" id="CHEBI:58223"/>
        <dbReference type="ChEBI" id="CHEBI:132093"/>
        <dbReference type="ChEBI" id="CHEBI:132104"/>
        <dbReference type="EC" id="2.4.1.223"/>
    </reaction>
</comment>
<dbReference type="SUPFAM" id="SSF53448">
    <property type="entry name" value="Nucleotide-diphospho-sugar transferases"/>
    <property type="match status" value="1"/>
</dbReference>
<dbReference type="Pfam" id="PF03016">
    <property type="entry name" value="Exostosin_GT47"/>
    <property type="match status" value="2"/>
</dbReference>
<evidence type="ECO:0000256" key="9">
    <source>
        <dbReference type="ARBA" id="ARBA00022723"/>
    </source>
</evidence>
<evidence type="ECO:0000256" key="12">
    <source>
        <dbReference type="ARBA" id="ARBA00022989"/>
    </source>
</evidence>
<evidence type="ECO:0000256" key="20">
    <source>
        <dbReference type="SAM" id="Coils"/>
    </source>
</evidence>
<comment type="pathway">
    <text evidence="4">Glycan metabolism; heparan sulfate biosynthesis.</text>
</comment>
<dbReference type="OrthoDB" id="5954868at2759"/>
<keyword evidence="13" id="KW-0333">Golgi apparatus</keyword>
<evidence type="ECO:0000256" key="3">
    <source>
        <dbReference type="ARBA" id="ARBA00004648"/>
    </source>
</evidence>
<feature type="coiled-coil region" evidence="20">
    <location>
        <begin position="112"/>
        <end position="167"/>
    </location>
</feature>
<keyword evidence="7" id="KW-0808">Transferase</keyword>
<dbReference type="Proteomes" id="UP000268350">
    <property type="component" value="Unassembled WGS sequence"/>
</dbReference>
<dbReference type="GO" id="GO:0015012">
    <property type="term" value="P:heparan sulfate proteoglycan biosynthetic process"/>
    <property type="evidence" value="ECO:0007669"/>
    <property type="project" value="UniProtKB-ARBA"/>
</dbReference>
<keyword evidence="17" id="KW-0464">Manganese</keyword>
<reference evidence="24" key="1">
    <citation type="submission" date="2018-01" db="EMBL/GenBank/DDBJ databases">
        <authorList>
            <person name="Alioto T."/>
            <person name="Alioto T."/>
        </authorList>
    </citation>
    <scope>NUCLEOTIDE SEQUENCE [LARGE SCALE GENOMIC DNA]</scope>
</reference>
<gene>
    <name evidence="23" type="ORF">DGUA_6G000057</name>
</gene>
<accession>A0A3B0JHI5</accession>
<evidence type="ECO:0000256" key="14">
    <source>
        <dbReference type="ARBA" id="ARBA00023136"/>
    </source>
</evidence>
<evidence type="ECO:0000313" key="24">
    <source>
        <dbReference type="Proteomes" id="UP000268350"/>
    </source>
</evidence>
<evidence type="ECO:0000256" key="4">
    <source>
        <dbReference type="ARBA" id="ARBA00005093"/>
    </source>
</evidence>
<keyword evidence="6" id="KW-0328">Glycosyltransferase</keyword>
<dbReference type="PANTHER" id="PTHR39082">
    <property type="entry name" value="PHOSPHOLIPASE C-BETA-2-RELATED"/>
    <property type="match status" value="1"/>
</dbReference>
<comment type="cofactor">
    <cofactor evidence="1">
        <name>Mn(2+)</name>
        <dbReference type="ChEBI" id="CHEBI:29035"/>
    </cofactor>
</comment>
<feature type="domain" description="Exostosin GT47" evidence="21">
    <location>
        <begin position="219"/>
        <end position="546"/>
    </location>
</feature>
<dbReference type="STRING" id="7266.A0A3B0JHI5"/>
<dbReference type="GO" id="GO:0046872">
    <property type="term" value="F:metal ion binding"/>
    <property type="evidence" value="ECO:0007669"/>
    <property type="project" value="UniProtKB-KW"/>
</dbReference>
<dbReference type="Gene3D" id="3.90.550.10">
    <property type="entry name" value="Spore Coat Polysaccharide Biosynthesis Protein SpsA, Chain A"/>
    <property type="match status" value="1"/>
</dbReference>
<comment type="similarity">
    <text evidence="5">Belongs to the glycosyltransferase 47 family.</text>
</comment>
<feature type="domain" description="Glycosyl transferase 64" evidence="22">
    <location>
        <begin position="882"/>
        <end position="1124"/>
    </location>
</feature>
<evidence type="ECO:0000256" key="8">
    <source>
        <dbReference type="ARBA" id="ARBA00022692"/>
    </source>
</evidence>
<evidence type="ECO:0000256" key="7">
    <source>
        <dbReference type="ARBA" id="ARBA00022679"/>
    </source>
</evidence>
<evidence type="ECO:0000256" key="11">
    <source>
        <dbReference type="ARBA" id="ARBA00022968"/>
    </source>
</evidence>
<keyword evidence="16" id="KW-0325">Glycoprotein</keyword>
<feature type="domain" description="Exostosin GT47" evidence="21">
    <location>
        <begin position="623"/>
        <end position="718"/>
    </location>
</feature>
<dbReference type="FunFam" id="3.90.550.10:FF:000033">
    <property type="entry name" value="Exostosin-like glycosyltransferase 3"/>
    <property type="match status" value="1"/>
</dbReference>
<comment type="subcellular location">
    <subcellularLocation>
        <location evidence="3">Endoplasmic reticulum membrane</location>
        <topology evidence="3">Single-pass type II membrane protein</topology>
    </subcellularLocation>
    <subcellularLocation>
        <location evidence="2">Golgi apparatus</location>
    </subcellularLocation>
</comment>
<evidence type="ECO:0000313" key="23">
    <source>
        <dbReference type="EMBL" id="SPP72696.1"/>
    </source>
</evidence>
<keyword evidence="9" id="KW-0479">Metal-binding</keyword>
<dbReference type="InterPro" id="IPR052376">
    <property type="entry name" value="Oxidative_Scav/Glycosyltrans"/>
</dbReference>
<dbReference type="EC" id="2.4.1.223" evidence="19"/>
<evidence type="ECO:0000256" key="2">
    <source>
        <dbReference type="ARBA" id="ARBA00004555"/>
    </source>
</evidence>
<evidence type="ECO:0000259" key="21">
    <source>
        <dbReference type="Pfam" id="PF03016"/>
    </source>
</evidence>
<evidence type="ECO:0000259" key="22">
    <source>
        <dbReference type="Pfam" id="PF09258"/>
    </source>
</evidence>
<dbReference type="Pfam" id="PF09258">
    <property type="entry name" value="Glyco_transf_64"/>
    <property type="match status" value="1"/>
</dbReference>
<keyword evidence="8" id="KW-0812">Transmembrane</keyword>
<dbReference type="InterPro" id="IPR015338">
    <property type="entry name" value="GT64_dom"/>
</dbReference>
<dbReference type="GO" id="GO:0005789">
    <property type="term" value="C:endoplasmic reticulum membrane"/>
    <property type="evidence" value="ECO:0007669"/>
    <property type="project" value="UniProtKB-SubCell"/>
</dbReference>
<name>A0A3B0JHI5_DROGU</name>
<evidence type="ECO:0000256" key="10">
    <source>
        <dbReference type="ARBA" id="ARBA00022824"/>
    </source>
</evidence>
<protein>
    <recommendedName>
        <fullName evidence="19">glucuronosyl-galactosyl-proteoglycan 4-alpha-N-acetylglucosaminyltransferase</fullName>
        <ecNumber evidence="19">2.4.1.223</ecNumber>
    </recommendedName>
</protein>
<keyword evidence="24" id="KW-1185">Reference proteome</keyword>
<evidence type="ECO:0000256" key="1">
    <source>
        <dbReference type="ARBA" id="ARBA00001936"/>
    </source>
</evidence>
<evidence type="ECO:0000256" key="17">
    <source>
        <dbReference type="ARBA" id="ARBA00023211"/>
    </source>
</evidence>
<evidence type="ECO:0000256" key="6">
    <source>
        <dbReference type="ARBA" id="ARBA00022676"/>
    </source>
</evidence>
<proteinExistence type="inferred from homology"/>
<organism evidence="23 24">
    <name type="scientific">Drosophila guanche</name>
    <name type="common">Fruit fly</name>
    <dbReference type="NCBI Taxonomy" id="7266"/>
    <lineage>
        <taxon>Eukaryota</taxon>
        <taxon>Metazoa</taxon>
        <taxon>Ecdysozoa</taxon>
        <taxon>Arthropoda</taxon>
        <taxon>Hexapoda</taxon>
        <taxon>Insecta</taxon>
        <taxon>Pterygota</taxon>
        <taxon>Neoptera</taxon>
        <taxon>Endopterygota</taxon>
        <taxon>Diptera</taxon>
        <taxon>Brachycera</taxon>
        <taxon>Muscomorpha</taxon>
        <taxon>Ephydroidea</taxon>
        <taxon>Drosophilidae</taxon>
        <taxon>Drosophila</taxon>
        <taxon>Sophophora</taxon>
    </lineage>
</organism>